<keyword evidence="1" id="KW-0677">Repeat</keyword>
<evidence type="ECO:0000259" key="2">
    <source>
        <dbReference type="PROSITE" id="PS51903"/>
    </source>
</evidence>
<sequence>MRPLTRQTDRFTRTVQLARDQAADLAAPALGTEHLLLGLVLEDRETGGGPPVGVDPDDLRALLPRRQPAADVPPFSRRAVAALDAARRLADGRADRGVGPDHLLAAVLGDPDCAAVAALERLGVDVGDLWSRAVADLGSRPGVVTVAVR</sequence>
<organism evidence="3 4">
    <name type="scientific">Actinomycetospora endophytica</name>
    <dbReference type="NCBI Taxonomy" id="2291215"/>
    <lineage>
        <taxon>Bacteria</taxon>
        <taxon>Bacillati</taxon>
        <taxon>Actinomycetota</taxon>
        <taxon>Actinomycetes</taxon>
        <taxon>Pseudonocardiales</taxon>
        <taxon>Pseudonocardiaceae</taxon>
        <taxon>Actinomycetospora</taxon>
    </lineage>
</organism>
<name>A0ABS8P3S3_9PSEU</name>
<accession>A0ABS8P3S3</accession>
<evidence type="ECO:0000313" key="3">
    <source>
        <dbReference type="EMBL" id="MCD2192607.1"/>
    </source>
</evidence>
<dbReference type="EMBL" id="JAJNDB010000001">
    <property type="protein sequence ID" value="MCD2192607.1"/>
    <property type="molecule type" value="Genomic_DNA"/>
</dbReference>
<protein>
    <recommendedName>
        <fullName evidence="2">Clp R domain-containing protein</fullName>
    </recommendedName>
</protein>
<dbReference type="RefSeq" id="WP_230730292.1">
    <property type="nucleotide sequence ID" value="NZ_JAJNDB010000001.1"/>
</dbReference>
<feature type="domain" description="Clp R" evidence="2">
    <location>
        <begin position="72"/>
        <end position="149"/>
    </location>
</feature>
<comment type="caution">
    <text evidence="3">The sequence shown here is derived from an EMBL/GenBank/DDBJ whole genome shotgun (WGS) entry which is preliminary data.</text>
</comment>
<dbReference type="SUPFAM" id="SSF81923">
    <property type="entry name" value="Double Clp-N motif"/>
    <property type="match status" value="1"/>
</dbReference>
<reference evidence="3 4" key="1">
    <citation type="submission" date="2021-11" db="EMBL/GenBank/DDBJ databases">
        <title>Draft genome sequence of Actinomycetospora sp. SF1 isolated from the rhizosphere soil.</title>
        <authorList>
            <person name="Duangmal K."/>
            <person name="Chantavorakit T."/>
        </authorList>
    </citation>
    <scope>NUCLEOTIDE SEQUENCE [LARGE SCALE GENOMIC DNA]</scope>
    <source>
        <strain evidence="3 4">TBRC 5722</strain>
    </source>
</reference>
<dbReference type="InterPro" id="IPR036628">
    <property type="entry name" value="Clp_N_dom_sf"/>
</dbReference>
<dbReference type="Proteomes" id="UP001199469">
    <property type="component" value="Unassembled WGS sequence"/>
</dbReference>
<dbReference type="Gene3D" id="1.10.1780.10">
    <property type="entry name" value="Clp, N-terminal domain"/>
    <property type="match status" value="1"/>
</dbReference>
<dbReference type="Pfam" id="PF02861">
    <property type="entry name" value="Clp_N"/>
    <property type="match status" value="1"/>
</dbReference>
<proteinExistence type="predicted"/>
<dbReference type="PROSITE" id="PS51903">
    <property type="entry name" value="CLP_R"/>
    <property type="match status" value="1"/>
</dbReference>
<evidence type="ECO:0000256" key="1">
    <source>
        <dbReference type="PROSITE-ProRule" id="PRU01251"/>
    </source>
</evidence>
<keyword evidence="4" id="KW-1185">Reference proteome</keyword>
<gene>
    <name evidence="3" type="ORF">LQ327_04290</name>
</gene>
<dbReference type="InterPro" id="IPR004176">
    <property type="entry name" value="Clp_R_N"/>
</dbReference>
<evidence type="ECO:0000313" key="4">
    <source>
        <dbReference type="Proteomes" id="UP001199469"/>
    </source>
</evidence>